<dbReference type="FunFam" id="3.40.630.170:FF:000003">
    <property type="entry name" value="Glycylpeptide N-tetradecanoyltransferase"/>
    <property type="match status" value="1"/>
</dbReference>
<evidence type="ECO:0000313" key="12">
    <source>
        <dbReference type="Proteomes" id="UP000193411"/>
    </source>
</evidence>
<evidence type="ECO:0000256" key="8">
    <source>
        <dbReference type="SAM" id="MobiDB-lite"/>
    </source>
</evidence>
<dbReference type="FunFam" id="3.40.630.30:FF:000042">
    <property type="entry name" value="Glycylpeptide N-tetradecanoyltransferase"/>
    <property type="match status" value="1"/>
</dbReference>
<dbReference type="Pfam" id="PF01233">
    <property type="entry name" value="NMT"/>
    <property type="match status" value="1"/>
</dbReference>
<keyword evidence="5 6" id="KW-0012">Acyltransferase</keyword>
<evidence type="ECO:0000259" key="10">
    <source>
        <dbReference type="Pfam" id="PF02799"/>
    </source>
</evidence>
<sequence>MLQIADDTPKQHKFWSTQPVPQSPDDRDKDGPLEPNREPEAMRQTPYNLPAGFEWVEVDVNKEEELEEVYKLLLENYVEDQEAQFRFGYPKELLSWALKPPGWKMNWHIGVRVSTTRRLVAFISGVPASISVNKTALPMVEINFLCVLKKLRSKRMAPVLIKEITRRCNLEGIFQALYTAGVELPGAVSKSRYYHRSINYPKLVDVGFSAPPQNMTLDERVKQLALSPDLVPGIRPMTSADVPAVTAGLSAFFSRFNLHPNFSEDEVEHWFVPKDNVVYSYVAASGVSGDSDEIDCFVSFYRIPSKVLNHPTHKEINAAYAFYYFYPYQEDAAAKNKRMLTRLMNSALVFAKQTDHDVFNCLALMDNPSVLKELQFGKGDGVLHYYLYNWRCKEMDGREVASVLM</sequence>
<reference evidence="11 12" key="1">
    <citation type="submission" date="2016-07" db="EMBL/GenBank/DDBJ databases">
        <title>Pervasive Adenine N6-methylation of Active Genes in Fungi.</title>
        <authorList>
            <consortium name="DOE Joint Genome Institute"/>
            <person name="Mondo S.J."/>
            <person name="Dannebaum R.O."/>
            <person name="Kuo R.C."/>
            <person name="Labutti K."/>
            <person name="Haridas S."/>
            <person name="Kuo A."/>
            <person name="Salamov A."/>
            <person name="Ahrendt S.R."/>
            <person name="Lipzen A."/>
            <person name="Sullivan W."/>
            <person name="Andreopoulos W.B."/>
            <person name="Clum A."/>
            <person name="Lindquist E."/>
            <person name="Daum C."/>
            <person name="Ramamoorthy G.K."/>
            <person name="Gryganskyi A."/>
            <person name="Culley D."/>
            <person name="Magnuson J.K."/>
            <person name="James T.Y."/>
            <person name="O'Malley M.A."/>
            <person name="Stajich J.E."/>
            <person name="Spatafora J.W."/>
            <person name="Visel A."/>
            <person name="Grigoriev I.V."/>
        </authorList>
    </citation>
    <scope>NUCLEOTIDE SEQUENCE [LARGE SCALE GENOMIC DNA]</scope>
    <source>
        <strain evidence="11 12">PL171</strain>
    </source>
</reference>
<comment type="caution">
    <text evidence="11">The sequence shown here is derived from an EMBL/GenBank/DDBJ whole genome shotgun (WGS) entry which is preliminary data.</text>
</comment>
<dbReference type="STRING" id="765915.A0A1Y2HRL4"/>
<evidence type="ECO:0000259" key="9">
    <source>
        <dbReference type="Pfam" id="PF01233"/>
    </source>
</evidence>
<dbReference type="SUPFAM" id="SSF55729">
    <property type="entry name" value="Acyl-CoA N-acyltransferases (Nat)"/>
    <property type="match status" value="2"/>
</dbReference>
<gene>
    <name evidence="11" type="ORF">BCR44DRAFT_120801</name>
</gene>
<evidence type="ECO:0000256" key="3">
    <source>
        <dbReference type="ARBA" id="ARBA00022240"/>
    </source>
</evidence>
<dbReference type="Gene3D" id="3.40.630.170">
    <property type="match status" value="1"/>
</dbReference>
<evidence type="ECO:0000256" key="1">
    <source>
        <dbReference type="ARBA" id="ARBA00009469"/>
    </source>
</evidence>
<evidence type="ECO:0000256" key="6">
    <source>
        <dbReference type="RuleBase" id="RU000586"/>
    </source>
</evidence>
<feature type="region of interest" description="Disordered" evidence="8">
    <location>
        <begin position="1"/>
        <end position="44"/>
    </location>
</feature>
<feature type="compositionally biased region" description="Basic and acidic residues" evidence="8">
    <location>
        <begin position="24"/>
        <end position="41"/>
    </location>
</feature>
<organism evidence="11 12">
    <name type="scientific">Catenaria anguillulae PL171</name>
    <dbReference type="NCBI Taxonomy" id="765915"/>
    <lineage>
        <taxon>Eukaryota</taxon>
        <taxon>Fungi</taxon>
        <taxon>Fungi incertae sedis</taxon>
        <taxon>Blastocladiomycota</taxon>
        <taxon>Blastocladiomycetes</taxon>
        <taxon>Blastocladiales</taxon>
        <taxon>Catenariaceae</taxon>
        <taxon>Catenaria</taxon>
    </lineage>
</organism>
<dbReference type="OrthoDB" id="60315at2759"/>
<dbReference type="Proteomes" id="UP000193411">
    <property type="component" value="Unassembled WGS sequence"/>
</dbReference>
<dbReference type="GO" id="GO:0004379">
    <property type="term" value="F:glycylpeptide N-tetradecanoyltransferase activity"/>
    <property type="evidence" value="ECO:0007669"/>
    <property type="project" value="UniProtKB-EC"/>
</dbReference>
<comment type="catalytic activity">
    <reaction evidence="6">
        <text>N-terminal glycyl-[protein] + tetradecanoyl-CoA = N-tetradecanoylglycyl-[protein] + CoA + H(+)</text>
        <dbReference type="Rhea" id="RHEA:15521"/>
        <dbReference type="Rhea" id="RHEA-COMP:12666"/>
        <dbReference type="Rhea" id="RHEA-COMP:12667"/>
        <dbReference type="ChEBI" id="CHEBI:15378"/>
        <dbReference type="ChEBI" id="CHEBI:57287"/>
        <dbReference type="ChEBI" id="CHEBI:57385"/>
        <dbReference type="ChEBI" id="CHEBI:64723"/>
        <dbReference type="ChEBI" id="CHEBI:133050"/>
        <dbReference type="EC" id="2.3.1.97"/>
    </reaction>
</comment>
<feature type="domain" description="Glycylpeptide N-tetradecanoyltransferase C-terminal" evidence="10">
    <location>
        <begin position="205"/>
        <end position="397"/>
    </location>
</feature>
<protein>
    <recommendedName>
        <fullName evidence="3 6">Glycylpeptide N-tetradecanoyltransferase</fullName>
        <ecNumber evidence="2 6">2.3.1.97</ecNumber>
    </recommendedName>
</protein>
<evidence type="ECO:0000256" key="2">
    <source>
        <dbReference type="ARBA" id="ARBA00012923"/>
    </source>
</evidence>
<dbReference type="InterPro" id="IPR016181">
    <property type="entry name" value="Acyl_CoA_acyltransferase"/>
</dbReference>
<dbReference type="Pfam" id="PF02799">
    <property type="entry name" value="NMT_C"/>
    <property type="match status" value="1"/>
</dbReference>
<dbReference type="PANTHER" id="PTHR11377:SF5">
    <property type="entry name" value="GLYCYLPEPTIDE N-TETRADECANOYLTRANSFERASE"/>
    <property type="match status" value="1"/>
</dbReference>
<keyword evidence="12" id="KW-1185">Reference proteome</keyword>
<evidence type="ECO:0000256" key="4">
    <source>
        <dbReference type="ARBA" id="ARBA00022679"/>
    </source>
</evidence>
<comment type="function">
    <text evidence="6">Adds a myristoyl group to the N-terminal glycine residue of certain cellular proteins.</text>
</comment>
<dbReference type="InterPro" id="IPR022676">
    <property type="entry name" value="NMT_N"/>
</dbReference>
<feature type="domain" description="Glycylpeptide N-tetradecanoyltransferase N-terminal" evidence="9">
    <location>
        <begin position="33"/>
        <end position="190"/>
    </location>
</feature>
<evidence type="ECO:0000313" key="11">
    <source>
        <dbReference type="EMBL" id="ORZ37236.1"/>
    </source>
</evidence>
<dbReference type="PIRSF" id="PIRSF015892">
    <property type="entry name" value="N-myristl_transf"/>
    <property type="match status" value="1"/>
</dbReference>
<dbReference type="EC" id="2.3.1.97" evidence="2 6"/>
<accession>A0A1Y2HRL4</accession>
<dbReference type="EMBL" id="MCFL01000013">
    <property type="protein sequence ID" value="ORZ37236.1"/>
    <property type="molecule type" value="Genomic_DNA"/>
</dbReference>
<dbReference type="InterPro" id="IPR000903">
    <property type="entry name" value="NMT"/>
</dbReference>
<dbReference type="GO" id="GO:0005737">
    <property type="term" value="C:cytoplasm"/>
    <property type="evidence" value="ECO:0007669"/>
    <property type="project" value="TreeGrafter"/>
</dbReference>
<evidence type="ECO:0000256" key="7">
    <source>
        <dbReference type="RuleBase" id="RU004178"/>
    </source>
</evidence>
<evidence type="ECO:0000256" key="5">
    <source>
        <dbReference type="ARBA" id="ARBA00023315"/>
    </source>
</evidence>
<dbReference type="PANTHER" id="PTHR11377">
    <property type="entry name" value="N-MYRISTOYL TRANSFERASE"/>
    <property type="match status" value="1"/>
</dbReference>
<keyword evidence="4 6" id="KW-0808">Transferase</keyword>
<dbReference type="AlphaFoldDB" id="A0A1Y2HRL4"/>
<name>A0A1Y2HRL4_9FUNG</name>
<dbReference type="InterPro" id="IPR022677">
    <property type="entry name" value="NMT_C"/>
</dbReference>
<comment type="similarity">
    <text evidence="1 7">Belongs to the NMT family.</text>
</comment>
<proteinExistence type="inferred from homology"/>